<proteinExistence type="predicted"/>
<accession>A0ABZ0Z755</accession>
<name>A0ABZ0Z755_9CAUD</name>
<dbReference type="Proteomes" id="UP001346559">
    <property type="component" value="Segment"/>
</dbReference>
<keyword evidence="2" id="KW-1185">Reference proteome</keyword>
<evidence type="ECO:0000313" key="1">
    <source>
        <dbReference type="EMBL" id="WQJ54055.1"/>
    </source>
</evidence>
<reference evidence="1 2" key="1">
    <citation type="submission" date="2023-11" db="EMBL/GenBank/DDBJ databases">
        <authorList>
            <person name="Cook R."/>
            <person name="Crisci M."/>
            <person name="Pye H."/>
            <person name="Adriaenssens E."/>
            <person name="Santini J."/>
        </authorList>
    </citation>
    <scope>NUCLEOTIDE SEQUENCE [LARGE SCALE GENOMIC DNA]</scope>
    <source>
        <strain evidence="1">Lak_Megaphage_RVC_AP1_GC26</strain>
    </source>
</reference>
<protein>
    <submittedName>
        <fullName evidence="1">Uncharacterized protein</fullName>
    </submittedName>
</protein>
<evidence type="ECO:0000313" key="2">
    <source>
        <dbReference type="Proteomes" id="UP001346559"/>
    </source>
</evidence>
<sequence>MIQENKEILIKDLCARLSYGVKVLFENKVFSIDYISAKYEEIKLDIPDNYTLDITNVKPYLFPLSSMTRKQLFDVQEIIGKNEIEIEDGFLHIINYDRNTITYLEFLAVFEWFYKNHFDIYGLIPMGLAIDATNLNIY</sequence>
<organism evidence="1 2">
    <name type="scientific">phage Lak_Megaphage_RVC_AP1_GC26</name>
    <dbReference type="NCBI Taxonomy" id="3109224"/>
    <lineage>
        <taxon>Viruses</taxon>
        <taxon>Duplodnaviria</taxon>
        <taxon>Heunggongvirae</taxon>
        <taxon>Uroviricota</taxon>
        <taxon>Caudoviricetes</taxon>
        <taxon>Caudoviricetes code 15 clade</taxon>
    </lineage>
</organism>
<dbReference type="EMBL" id="OR769218">
    <property type="protein sequence ID" value="WQJ54055.1"/>
    <property type="molecule type" value="Genomic_DNA"/>
</dbReference>